<dbReference type="InterPro" id="IPR020471">
    <property type="entry name" value="AKR"/>
</dbReference>
<keyword evidence="9" id="KW-1185">Reference proteome</keyword>
<comment type="similarity">
    <text evidence="1">Belongs to the aldo/keto reductase family.</text>
</comment>
<evidence type="ECO:0000313" key="8">
    <source>
        <dbReference type="EMBL" id="KAK7578010.1"/>
    </source>
</evidence>
<evidence type="ECO:0000256" key="6">
    <source>
        <dbReference type="PIRSR" id="PIRSR000097-3"/>
    </source>
</evidence>
<evidence type="ECO:0000256" key="1">
    <source>
        <dbReference type="ARBA" id="ARBA00007905"/>
    </source>
</evidence>
<dbReference type="GO" id="GO:0016491">
    <property type="term" value="F:oxidoreductase activity"/>
    <property type="evidence" value="ECO:0007669"/>
    <property type="project" value="UniProtKB-KW"/>
</dbReference>
<dbReference type="PROSITE" id="PS00798">
    <property type="entry name" value="ALDOKETO_REDUCTASE_1"/>
    <property type="match status" value="1"/>
</dbReference>
<dbReference type="PRINTS" id="PR00069">
    <property type="entry name" value="ALDKETRDTASE"/>
</dbReference>
<dbReference type="Pfam" id="PF00248">
    <property type="entry name" value="Aldo_ket_red"/>
    <property type="match status" value="1"/>
</dbReference>
<dbReference type="SUPFAM" id="SSF51430">
    <property type="entry name" value="NAD(P)-linked oxidoreductase"/>
    <property type="match status" value="1"/>
</dbReference>
<feature type="active site" description="Proton donor" evidence="4">
    <location>
        <position position="50"/>
    </location>
</feature>
<dbReference type="PROSITE" id="PS00062">
    <property type="entry name" value="ALDOKETO_REDUCTASE_2"/>
    <property type="match status" value="1"/>
</dbReference>
<keyword evidence="2" id="KW-0521">NADP</keyword>
<feature type="binding site" evidence="5">
    <location>
        <position position="112"/>
    </location>
    <ligand>
        <name>substrate</name>
    </ligand>
</feature>
<evidence type="ECO:0000256" key="4">
    <source>
        <dbReference type="PIRSR" id="PIRSR000097-1"/>
    </source>
</evidence>
<dbReference type="InterPro" id="IPR023210">
    <property type="entry name" value="NADP_OxRdtase_dom"/>
</dbReference>
<evidence type="ECO:0000313" key="9">
    <source>
        <dbReference type="Proteomes" id="UP001367676"/>
    </source>
</evidence>
<dbReference type="PROSITE" id="PS00063">
    <property type="entry name" value="ALDOKETO_REDUCTASE_3"/>
    <property type="match status" value="1"/>
</dbReference>
<dbReference type="InterPro" id="IPR018170">
    <property type="entry name" value="Aldo/ket_reductase_CS"/>
</dbReference>
<reference evidence="8 9" key="1">
    <citation type="submission" date="2024-03" db="EMBL/GenBank/DDBJ databases">
        <title>Adaptation during the transition from Ophiocordyceps entomopathogen to insect associate is accompanied by gene loss and intensified selection.</title>
        <authorList>
            <person name="Ward C.M."/>
            <person name="Onetto C.A."/>
            <person name="Borneman A.R."/>
        </authorList>
    </citation>
    <scope>NUCLEOTIDE SEQUENCE [LARGE SCALE GENOMIC DNA]</scope>
    <source>
        <strain evidence="8">AWRI1</strain>
        <tissue evidence="8">Single Adult Female</tissue>
    </source>
</reference>
<sequence length="306" mass="35520">MVCERITLADGHQIPVFGLGTYKCKGSEIENVVKRSIDLGYRLIDTAFVYANEKDIGKALEEKLIEGNVKREDLFIVTKLWNTKHHPDDVILAMERSLSELRLTYVDLYLIHWPFAMKQVEEDEYDIHGNPEIDIPLEDTWQAMEKCVKLGYAKSIGISNFNSVQIEKILKVAEIKPVVNQIEYNPYFIPEKLTKFCEEKNIRIMGYSPFSGGKLPNLFEEPILLDLAKKYDKTPAQLILRFLLQCGIIPIPKSTNAQRLKENINIFDFELSPRDCEKIKSLNKNERSTNFHSAQKYKEYPFNMEY</sequence>
<proteinExistence type="inferred from homology"/>
<dbReference type="Proteomes" id="UP001367676">
    <property type="component" value="Unassembled WGS sequence"/>
</dbReference>
<organism evidence="8 9">
    <name type="scientific">Parthenolecanium corni</name>
    <dbReference type="NCBI Taxonomy" id="536013"/>
    <lineage>
        <taxon>Eukaryota</taxon>
        <taxon>Metazoa</taxon>
        <taxon>Ecdysozoa</taxon>
        <taxon>Arthropoda</taxon>
        <taxon>Hexapoda</taxon>
        <taxon>Insecta</taxon>
        <taxon>Pterygota</taxon>
        <taxon>Neoptera</taxon>
        <taxon>Paraneoptera</taxon>
        <taxon>Hemiptera</taxon>
        <taxon>Sternorrhyncha</taxon>
        <taxon>Coccoidea</taxon>
        <taxon>Coccidae</taxon>
        <taxon>Parthenolecanium</taxon>
    </lineage>
</organism>
<comment type="caution">
    <text evidence="8">The sequence shown here is derived from an EMBL/GenBank/DDBJ whole genome shotgun (WGS) entry which is preliminary data.</text>
</comment>
<name>A0AAN9TC94_9HEMI</name>
<gene>
    <name evidence="8" type="ORF">V9T40_010215</name>
</gene>
<dbReference type="AlphaFoldDB" id="A0AAN9TC94"/>
<dbReference type="FunFam" id="3.20.20.100:FF:000006">
    <property type="entry name" value="Aldo-keto reductase family 1 member A1"/>
    <property type="match status" value="1"/>
</dbReference>
<protein>
    <recommendedName>
        <fullName evidence="7">NADP-dependent oxidoreductase domain-containing protein</fullName>
    </recommendedName>
</protein>
<dbReference type="PANTHER" id="PTHR11732">
    <property type="entry name" value="ALDO/KETO REDUCTASE"/>
    <property type="match status" value="1"/>
</dbReference>
<dbReference type="InterPro" id="IPR036812">
    <property type="entry name" value="NAD(P)_OxRdtase_dom_sf"/>
</dbReference>
<evidence type="ECO:0000256" key="2">
    <source>
        <dbReference type="ARBA" id="ARBA00022857"/>
    </source>
</evidence>
<feature type="domain" description="NADP-dependent oxidoreductase" evidence="7">
    <location>
        <begin position="26"/>
        <end position="283"/>
    </location>
</feature>
<accession>A0AAN9TC94</accession>
<dbReference type="EMBL" id="JBBCAQ010000035">
    <property type="protein sequence ID" value="KAK7578010.1"/>
    <property type="molecule type" value="Genomic_DNA"/>
</dbReference>
<dbReference type="PIRSF" id="PIRSF000097">
    <property type="entry name" value="AKR"/>
    <property type="match status" value="1"/>
</dbReference>
<evidence type="ECO:0000256" key="3">
    <source>
        <dbReference type="ARBA" id="ARBA00023002"/>
    </source>
</evidence>
<evidence type="ECO:0000259" key="7">
    <source>
        <dbReference type="Pfam" id="PF00248"/>
    </source>
</evidence>
<evidence type="ECO:0000256" key="5">
    <source>
        <dbReference type="PIRSR" id="PIRSR000097-2"/>
    </source>
</evidence>
<dbReference type="Gene3D" id="3.20.20.100">
    <property type="entry name" value="NADP-dependent oxidoreductase domain"/>
    <property type="match status" value="1"/>
</dbReference>
<feature type="site" description="Lowers pKa of active site Tyr" evidence="6">
    <location>
        <position position="79"/>
    </location>
</feature>
<keyword evidence="3" id="KW-0560">Oxidoreductase</keyword>